<dbReference type="AlphaFoldDB" id="A0A4S8MKY3"/>
<dbReference type="EMBL" id="ML179066">
    <property type="protein sequence ID" value="THV03455.1"/>
    <property type="molecule type" value="Genomic_DNA"/>
</dbReference>
<name>A0A4S8MKY3_DENBC</name>
<proteinExistence type="predicted"/>
<feature type="region of interest" description="Disordered" evidence="1">
    <location>
        <begin position="1"/>
        <end position="75"/>
    </location>
</feature>
<evidence type="ECO:0000256" key="1">
    <source>
        <dbReference type="SAM" id="MobiDB-lite"/>
    </source>
</evidence>
<keyword evidence="3" id="KW-1185">Reference proteome</keyword>
<organism evidence="2 3">
    <name type="scientific">Dendrothele bispora (strain CBS 962.96)</name>
    <dbReference type="NCBI Taxonomy" id="1314807"/>
    <lineage>
        <taxon>Eukaryota</taxon>
        <taxon>Fungi</taxon>
        <taxon>Dikarya</taxon>
        <taxon>Basidiomycota</taxon>
        <taxon>Agaricomycotina</taxon>
        <taxon>Agaricomycetes</taxon>
        <taxon>Agaricomycetidae</taxon>
        <taxon>Agaricales</taxon>
        <taxon>Agaricales incertae sedis</taxon>
        <taxon>Dendrothele</taxon>
    </lineage>
</organism>
<protein>
    <submittedName>
        <fullName evidence="2">Uncharacterized protein</fullName>
    </submittedName>
</protein>
<evidence type="ECO:0000313" key="3">
    <source>
        <dbReference type="Proteomes" id="UP000297245"/>
    </source>
</evidence>
<evidence type="ECO:0000313" key="2">
    <source>
        <dbReference type="EMBL" id="THV03455.1"/>
    </source>
</evidence>
<accession>A0A4S8MKY3</accession>
<feature type="compositionally biased region" description="Basic residues" evidence="1">
    <location>
        <begin position="38"/>
        <end position="64"/>
    </location>
</feature>
<gene>
    <name evidence="2" type="ORF">K435DRAFT_774866</name>
</gene>
<feature type="non-terminal residue" evidence="2">
    <location>
        <position position="1"/>
    </location>
</feature>
<dbReference type="Proteomes" id="UP000297245">
    <property type="component" value="Unassembled WGS sequence"/>
</dbReference>
<reference evidence="2 3" key="1">
    <citation type="journal article" date="2019" name="Nat. Ecol. Evol.">
        <title>Megaphylogeny resolves global patterns of mushroom evolution.</title>
        <authorList>
            <person name="Varga T."/>
            <person name="Krizsan K."/>
            <person name="Foldi C."/>
            <person name="Dima B."/>
            <person name="Sanchez-Garcia M."/>
            <person name="Sanchez-Ramirez S."/>
            <person name="Szollosi G.J."/>
            <person name="Szarkandi J.G."/>
            <person name="Papp V."/>
            <person name="Albert L."/>
            <person name="Andreopoulos W."/>
            <person name="Angelini C."/>
            <person name="Antonin V."/>
            <person name="Barry K.W."/>
            <person name="Bougher N.L."/>
            <person name="Buchanan P."/>
            <person name="Buyck B."/>
            <person name="Bense V."/>
            <person name="Catcheside P."/>
            <person name="Chovatia M."/>
            <person name="Cooper J."/>
            <person name="Damon W."/>
            <person name="Desjardin D."/>
            <person name="Finy P."/>
            <person name="Geml J."/>
            <person name="Haridas S."/>
            <person name="Hughes K."/>
            <person name="Justo A."/>
            <person name="Karasinski D."/>
            <person name="Kautmanova I."/>
            <person name="Kiss B."/>
            <person name="Kocsube S."/>
            <person name="Kotiranta H."/>
            <person name="LaButti K.M."/>
            <person name="Lechner B.E."/>
            <person name="Liimatainen K."/>
            <person name="Lipzen A."/>
            <person name="Lukacs Z."/>
            <person name="Mihaltcheva S."/>
            <person name="Morgado L.N."/>
            <person name="Niskanen T."/>
            <person name="Noordeloos M.E."/>
            <person name="Ohm R.A."/>
            <person name="Ortiz-Santana B."/>
            <person name="Ovrebo C."/>
            <person name="Racz N."/>
            <person name="Riley R."/>
            <person name="Savchenko A."/>
            <person name="Shiryaev A."/>
            <person name="Soop K."/>
            <person name="Spirin V."/>
            <person name="Szebenyi C."/>
            <person name="Tomsovsky M."/>
            <person name="Tulloss R.E."/>
            <person name="Uehling J."/>
            <person name="Grigoriev I.V."/>
            <person name="Vagvolgyi C."/>
            <person name="Papp T."/>
            <person name="Martin F.M."/>
            <person name="Miettinen O."/>
            <person name="Hibbett D.S."/>
            <person name="Nagy L.G."/>
        </authorList>
    </citation>
    <scope>NUCLEOTIDE SEQUENCE [LARGE SCALE GENOMIC DNA]</scope>
    <source>
        <strain evidence="2 3">CBS 962.96</strain>
    </source>
</reference>
<sequence>KRKEEERHNGGKRKDRQTTALPVLCTRTVCLDRSQRSFSRKKRERKGKKKTRQRRRRRRRRKRQQGPFKDTAGLA</sequence>